<keyword evidence="2" id="KW-1185">Reference proteome</keyword>
<comment type="caution">
    <text evidence="1">The sequence shown here is derived from an EMBL/GenBank/DDBJ whole genome shotgun (WGS) entry which is preliminary data.</text>
</comment>
<dbReference type="InParanoid" id="A0A0D2J297"/>
<dbReference type="Proteomes" id="UP000032233">
    <property type="component" value="Unassembled WGS sequence"/>
</dbReference>
<evidence type="ECO:0000313" key="1">
    <source>
        <dbReference type="EMBL" id="KIX12354.1"/>
    </source>
</evidence>
<dbReference type="Pfam" id="PF19620">
    <property type="entry name" value="DUF6125"/>
    <property type="match status" value="1"/>
</dbReference>
<dbReference type="STRING" id="1429043.X474_19330"/>
<accession>A0A0D2J297</accession>
<evidence type="ECO:0000313" key="2">
    <source>
        <dbReference type="Proteomes" id="UP000032233"/>
    </source>
</evidence>
<reference evidence="1 2" key="1">
    <citation type="submission" date="2013-11" db="EMBL/GenBank/DDBJ databases">
        <title>Metagenomic analysis of a methanogenic consortium involved in long chain n-alkane degradation.</title>
        <authorList>
            <person name="Davidova I.A."/>
            <person name="Callaghan A.V."/>
            <person name="Wawrik B."/>
            <person name="Pruitt S."/>
            <person name="Marks C."/>
            <person name="Duncan K.E."/>
            <person name="Suflita J.M."/>
        </authorList>
    </citation>
    <scope>NUCLEOTIDE SEQUENCE [LARGE SCALE GENOMIC DNA]</scope>
    <source>
        <strain evidence="1 2">SPR</strain>
    </source>
</reference>
<organism evidence="1 2">
    <name type="scientific">Dethiosulfatarculus sandiegensis</name>
    <dbReference type="NCBI Taxonomy" id="1429043"/>
    <lineage>
        <taxon>Bacteria</taxon>
        <taxon>Pseudomonadati</taxon>
        <taxon>Thermodesulfobacteriota</taxon>
        <taxon>Desulfarculia</taxon>
        <taxon>Desulfarculales</taxon>
        <taxon>Desulfarculaceae</taxon>
        <taxon>Dethiosulfatarculus</taxon>
    </lineage>
</organism>
<gene>
    <name evidence="1" type="ORF">X474_19330</name>
</gene>
<proteinExistence type="predicted"/>
<dbReference type="EMBL" id="AZAC01000033">
    <property type="protein sequence ID" value="KIX12354.1"/>
    <property type="molecule type" value="Genomic_DNA"/>
</dbReference>
<name>A0A0D2J297_9BACT</name>
<sequence length="168" mass="19520">MNFADWPKEDLVKYLDFLMMNYRTMDAFWFINLENRHGLDEACLVNELVWGKVSALAARDLKERFNLGEKGLKGFLKAQLMFPWAYLVGYEFRQGEDELVLEVPCCPAQDGRVKHGLGEYPCKAMHQAEFEGFAHEIDPGIKVECIFAPPDEHPPDMHCRWRFSMADQ</sequence>
<dbReference type="RefSeq" id="WP_044350711.1">
    <property type="nucleotide sequence ID" value="NZ_AZAC01000033.1"/>
</dbReference>
<dbReference type="AlphaFoldDB" id="A0A0D2J297"/>
<protein>
    <recommendedName>
        <fullName evidence="3">4-vinyl reductase 4VR domain-containing protein</fullName>
    </recommendedName>
</protein>
<evidence type="ECO:0008006" key="3">
    <source>
        <dbReference type="Google" id="ProtNLM"/>
    </source>
</evidence>